<keyword evidence="1" id="KW-0175">Coiled coil</keyword>
<feature type="compositionally biased region" description="Gly residues" evidence="2">
    <location>
        <begin position="412"/>
        <end position="422"/>
    </location>
</feature>
<keyword evidence="3" id="KW-0812">Transmembrane</keyword>
<accession>A0A8D2ZY91</accession>
<protein>
    <submittedName>
        <fullName evidence="4">Plasmalemma vesicle associated protein a</fullName>
    </submittedName>
</protein>
<dbReference type="GO" id="GO:0002693">
    <property type="term" value="P:positive regulation of cellular extravasation"/>
    <property type="evidence" value="ECO:0007669"/>
    <property type="project" value="TreeGrafter"/>
</dbReference>
<feature type="region of interest" description="Disordered" evidence="2">
    <location>
        <begin position="528"/>
        <end position="585"/>
    </location>
</feature>
<gene>
    <name evidence="4" type="primary">plvapa</name>
</gene>
<organism evidence="4 5">
    <name type="scientific">Scophthalmus maximus</name>
    <name type="common">Turbot</name>
    <name type="synonym">Psetta maxima</name>
    <dbReference type="NCBI Taxonomy" id="52904"/>
    <lineage>
        <taxon>Eukaryota</taxon>
        <taxon>Metazoa</taxon>
        <taxon>Chordata</taxon>
        <taxon>Craniata</taxon>
        <taxon>Vertebrata</taxon>
        <taxon>Euteleostomi</taxon>
        <taxon>Actinopterygii</taxon>
        <taxon>Neopterygii</taxon>
        <taxon>Teleostei</taxon>
        <taxon>Neoteleostei</taxon>
        <taxon>Acanthomorphata</taxon>
        <taxon>Carangaria</taxon>
        <taxon>Pleuronectiformes</taxon>
        <taxon>Pleuronectoidei</taxon>
        <taxon>Scophthalmidae</taxon>
        <taxon>Scophthalmus</taxon>
    </lineage>
</organism>
<dbReference type="GeneTree" id="ENSGT00390000006166"/>
<dbReference type="Proteomes" id="UP000694558">
    <property type="component" value="Chromosome 7"/>
</dbReference>
<feature type="region of interest" description="Disordered" evidence="2">
    <location>
        <begin position="597"/>
        <end position="828"/>
    </location>
</feature>
<dbReference type="PANTHER" id="PTHR21687">
    <property type="entry name" value="PLASMALEMMA VESICLE-ASSOCIATED PROTEIN"/>
    <property type="match status" value="1"/>
</dbReference>
<feature type="compositionally biased region" description="Low complexity" evidence="2">
    <location>
        <begin position="597"/>
        <end position="816"/>
    </location>
</feature>
<dbReference type="Pfam" id="PF06637">
    <property type="entry name" value="PV-1"/>
    <property type="match status" value="1"/>
</dbReference>
<reference evidence="4" key="1">
    <citation type="submission" date="2023-05" db="EMBL/GenBank/DDBJ databases">
        <title>High-quality long-read genome of Scophthalmus maximus.</title>
        <authorList>
            <person name="Lien S."/>
            <person name="Martinez P."/>
        </authorList>
    </citation>
    <scope>NUCLEOTIDE SEQUENCE [LARGE SCALE GENOMIC DNA]</scope>
</reference>
<feature type="region of interest" description="Disordered" evidence="2">
    <location>
        <begin position="398"/>
        <end position="422"/>
    </location>
</feature>
<proteinExistence type="predicted"/>
<feature type="compositionally biased region" description="Gly residues" evidence="2">
    <location>
        <begin position="817"/>
        <end position="828"/>
    </location>
</feature>
<feature type="region of interest" description="Disordered" evidence="2">
    <location>
        <begin position="842"/>
        <end position="861"/>
    </location>
</feature>
<keyword evidence="3" id="KW-1133">Transmembrane helix</keyword>
<dbReference type="InterPro" id="IPR009538">
    <property type="entry name" value="PV-1"/>
</dbReference>
<reference evidence="4" key="2">
    <citation type="submission" date="2025-08" db="UniProtKB">
        <authorList>
            <consortium name="Ensembl"/>
        </authorList>
    </citation>
    <scope>IDENTIFICATION</scope>
</reference>
<evidence type="ECO:0000256" key="1">
    <source>
        <dbReference type="SAM" id="Coils"/>
    </source>
</evidence>
<dbReference type="Ensembl" id="ENSSMAT00000009635.2">
    <property type="protein sequence ID" value="ENSSMAP00000009519.2"/>
    <property type="gene ID" value="ENSSMAG00000005872.2"/>
</dbReference>
<feature type="coiled-coil region" evidence="1">
    <location>
        <begin position="329"/>
        <end position="367"/>
    </location>
</feature>
<name>A0A8D2ZY91_SCOMX</name>
<keyword evidence="3" id="KW-0472">Membrane</keyword>
<dbReference type="GO" id="GO:0043114">
    <property type="term" value="P:regulation of vascular permeability"/>
    <property type="evidence" value="ECO:0007669"/>
    <property type="project" value="TreeGrafter"/>
</dbReference>
<evidence type="ECO:0000313" key="4">
    <source>
        <dbReference type="Ensembl" id="ENSSMAP00000009519.2"/>
    </source>
</evidence>
<evidence type="ECO:0000313" key="5">
    <source>
        <dbReference type="Proteomes" id="UP000694558"/>
    </source>
</evidence>
<evidence type="ECO:0000256" key="3">
    <source>
        <dbReference type="SAM" id="Phobius"/>
    </source>
</evidence>
<evidence type="ECO:0000256" key="2">
    <source>
        <dbReference type="SAM" id="MobiDB-lite"/>
    </source>
</evidence>
<feature type="transmembrane region" description="Helical" evidence="3">
    <location>
        <begin position="31"/>
        <end position="57"/>
    </location>
</feature>
<dbReference type="AlphaFoldDB" id="A0A8D2ZY91"/>
<dbReference type="PANTHER" id="PTHR21687:SF5">
    <property type="entry name" value="PLASMALEMMA VESICLE-ASSOCIATED PROTEIN"/>
    <property type="match status" value="1"/>
</dbReference>
<sequence>MYSSGYSQVSKPSPAAQKRMQYRSKGKSCGYYMRIVFFFSSLIQSLIIVSLVLFLVYGKKQDSACTTRTHDLEESFSRLSIENVAFRQQRRNLTNLLNATMTYKARNDWDLAKLRHYANMSSLIIHEYHKKLQHCNTELLMCKASPRVNCDCTTRSDNCNCGLLTERLKARLEFVESNFTQTVKRMRIEMDQTAKERDFINLEAIRLRRDKSTQEKELQFNKQKCKDEFFQSLSGVSNVSKAFLGKINSLFPTHLAFQLTCSKQREYLEQIRTNCTSLSREVEDKFQHYLNSVGVQLSDIHDENSRLKAENWRLSEDYRWCTQNRTGLIKEHKQNVDKLQQKHDQDKERLLMDKMGLNGEIQVLENNIKYKIKEVDHLTHQIKHLNMTCMSKTGLGGLGVGSTSRTSSSSQSGGGFLGGGGSSSAGQFGRAGSVGVGLSSGSSGSAFNKQGSSSSSFLSPGSSSSLGSIGSGLNRLGSTGTGSSSSSFLSPGSSSSLGSIGSGLNRLGSTGTGSSSSSFLSPGSSSSLGSIGSGLNKPGSTGTGSSSSSFLSPGSSSSLGSIGSGLNKPGSTGTGSSSSSFLSPGSSSSLGSIGSGLNKLGSTGTGSSSSSFLSPGSSSSLGSIGSGFNKPGSTGTGSSSSSFLSPGSSSSLGSIGSGFNKPGSTGTGSSSSSFLSPGSSSSLGSIGSGFNKQGSTGKGSSSSSFLSPGSSSSSSSTGSIFNKASSSGGSSSSLGSAGSSPSLSSSGIGSNKPTTSVKSSPGLGSSSGSTGSTSKTGSANTGFNWFGFGNNNAGQSKTGSGTAKGTSSGNSNSGTGSFSGAGRTSGLGGVSVNVAQHLQDLQRIINPSGPEENQDLSRMLG</sequence>
<feature type="compositionally biased region" description="Low complexity" evidence="2">
    <location>
        <begin position="401"/>
        <end position="411"/>
    </location>
</feature>